<evidence type="ECO:0008006" key="2">
    <source>
        <dbReference type="Google" id="ProtNLM"/>
    </source>
</evidence>
<dbReference type="EMBL" id="MN739048">
    <property type="protein sequence ID" value="QHS85845.1"/>
    <property type="molecule type" value="Genomic_DNA"/>
</dbReference>
<organism evidence="1">
    <name type="scientific">viral metagenome</name>
    <dbReference type="NCBI Taxonomy" id="1070528"/>
    <lineage>
        <taxon>unclassified sequences</taxon>
        <taxon>metagenomes</taxon>
        <taxon>organismal metagenomes</taxon>
    </lineage>
</organism>
<protein>
    <recommendedName>
        <fullName evidence="2">Methyltransferase</fullName>
    </recommendedName>
</protein>
<dbReference type="SUPFAM" id="SSF53335">
    <property type="entry name" value="S-adenosyl-L-methionine-dependent methyltransferases"/>
    <property type="match status" value="1"/>
</dbReference>
<name>A0A6C0B0T9_9ZZZZ</name>
<reference evidence="1" key="1">
    <citation type="journal article" date="2020" name="Nature">
        <title>Giant virus diversity and host interactions through global metagenomics.</title>
        <authorList>
            <person name="Schulz F."/>
            <person name="Roux S."/>
            <person name="Paez-Espino D."/>
            <person name="Jungbluth S."/>
            <person name="Walsh D.A."/>
            <person name="Denef V.J."/>
            <person name="McMahon K.D."/>
            <person name="Konstantinidis K.T."/>
            <person name="Eloe-Fadrosh E.A."/>
            <person name="Kyrpides N.C."/>
            <person name="Woyke T."/>
        </authorList>
    </citation>
    <scope>NUCLEOTIDE SEQUENCE</scope>
    <source>
        <strain evidence="1">GVMAG-M-3300009185-36</strain>
    </source>
</reference>
<dbReference type="Gene3D" id="3.40.50.150">
    <property type="entry name" value="Vaccinia Virus protein VP39"/>
    <property type="match status" value="1"/>
</dbReference>
<accession>A0A6C0B0T9</accession>
<dbReference type="InterPro" id="IPR029063">
    <property type="entry name" value="SAM-dependent_MTases_sf"/>
</dbReference>
<dbReference type="AlphaFoldDB" id="A0A6C0B0T9"/>
<dbReference type="Pfam" id="PF13489">
    <property type="entry name" value="Methyltransf_23"/>
    <property type="match status" value="1"/>
</dbReference>
<evidence type="ECO:0000313" key="1">
    <source>
        <dbReference type="EMBL" id="QHS85845.1"/>
    </source>
</evidence>
<proteinExistence type="predicted"/>
<sequence length="204" mass="23664">MTDKYFLPIGYQINASPQHYVDINQTDAWQKEVYVYAKKLMTDKKLKSVIDVGCGSGFKLVNYLAEFDTTGIETEPCISFLRKKYPSHKWLDSGEPEKSFNFVDLSSDVVICSDVIEHIVDPDELVKFLLSINTSYYIISTPCRERLVQYHGRKNLNPPINGAHVREWTMEEFKLYLSKTFTIHSSFYGISQNECQWHLLSKKV</sequence>